<accession>A0ACB8B6T6</accession>
<proteinExistence type="predicted"/>
<reference evidence="1" key="1">
    <citation type="journal article" date="2021" name="New Phytol.">
        <title>Evolutionary innovations through gain and loss of genes in the ectomycorrhizal Boletales.</title>
        <authorList>
            <person name="Wu G."/>
            <person name="Miyauchi S."/>
            <person name="Morin E."/>
            <person name="Kuo A."/>
            <person name="Drula E."/>
            <person name="Varga T."/>
            <person name="Kohler A."/>
            <person name="Feng B."/>
            <person name="Cao Y."/>
            <person name="Lipzen A."/>
            <person name="Daum C."/>
            <person name="Hundley H."/>
            <person name="Pangilinan J."/>
            <person name="Johnson J."/>
            <person name="Barry K."/>
            <person name="LaButti K."/>
            <person name="Ng V."/>
            <person name="Ahrendt S."/>
            <person name="Min B."/>
            <person name="Choi I.G."/>
            <person name="Park H."/>
            <person name="Plett J.M."/>
            <person name="Magnuson J."/>
            <person name="Spatafora J.W."/>
            <person name="Nagy L.G."/>
            <person name="Henrissat B."/>
            <person name="Grigoriev I.V."/>
            <person name="Yang Z.L."/>
            <person name="Xu J."/>
            <person name="Martin F.M."/>
        </authorList>
    </citation>
    <scope>NUCLEOTIDE SEQUENCE</scope>
    <source>
        <strain evidence="1">KUC20120723A-06</strain>
    </source>
</reference>
<evidence type="ECO:0000313" key="1">
    <source>
        <dbReference type="EMBL" id="KAH7921431.1"/>
    </source>
</evidence>
<gene>
    <name evidence="1" type="ORF">BV22DRAFT_1132296</name>
</gene>
<dbReference type="EMBL" id="MU266527">
    <property type="protein sequence ID" value="KAH7921431.1"/>
    <property type="molecule type" value="Genomic_DNA"/>
</dbReference>
<dbReference type="Proteomes" id="UP000790709">
    <property type="component" value="Unassembled WGS sequence"/>
</dbReference>
<comment type="caution">
    <text evidence="1">The sequence shown here is derived from an EMBL/GenBank/DDBJ whole genome shotgun (WGS) entry which is preliminary data.</text>
</comment>
<name>A0ACB8B6T6_9AGAM</name>
<protein>
    <submittedName>
        <fullName evidence="1">Uncharacterized protein</fullName>
    </submittedName>
</protein>
<sequence length="960" mass="107055">MPPKTATAAAPQDAPTVTHPRRNTKFIHVRRFRKDDTHHSRKDAKSTPIRLSGSHRMPSERHTGQTIDEVLVHELVRGQLVSEDLVDNVFGSVVSTNLAKFVLNKLVGCGIVCPGSKIAAPPGKKRKVADAPQNSGPAAPTALASINNAFDIAQTRSCIRSEALKDHPENIIEETDWVWPKFPAKPIDEFLLVDFLNLVMEECLRVALPELPNRSQLFRFAAPTDKHHAFPMSYEIDGQDMRPDIVLLPVIAFGEKGDTNGTKCGTVHEEYLNFTAIRLPGESKSANGVDGLTQALRYMRGTKRAQPWLRYVMGLATADHKVSFIRGDPNGTECKDIDLHRSGGSLEFVQLLLGLGLSTDEELHMSSDVELAEVKVKVDARAITEASTLCLRTPSQAAHSSVFVSHASTSSRRAPPSSSSHRYHPSSNQDGGIQASSRVLRSTKKTSTSTSSHKRRHDQIDDSDLLVAQAASTLPSRGSEDSYLEVVRRARIPSRSHDQLDGSDPFVAPATSALPSEDSVNSSIEVTRLCRIPSKVYGYEVEGIVFNGCSIRGRNTLVYAVRKPRDGNTFSALKLSWQLARRGSIEKDIYDLIKGKVVNVLASDKSVTFSMTFVALLETNMRYRSVLYAPTEDSTLEKIRGFTKEQYDHIGLEERILRTSFIDLKRPVRFFWSIQDFVMGVRGALLGHQWLVTQGFLHRDVSENNIVLALRPTDPQRGYLIDFDMAVRYENKGDSPLDVGKGGLEKHLAKARERIENQKRRSKSKSANGKLAEGRTGTTPYMSLNVLTDGHVHGPADDVESFLWVLLLFIYSYKRPLNREVLQRADEREFTHVLSSGKPVHVVQWPPKLLEFSEGNYSTIEKAKRSMFTHFGEFLINATDELSTSKRWESLPLAQSYTLLLLQAFGQFTEWNDKAGEPVPGKATHDELLKVLDEWLSTHPTPITGYNECPFKDEQGNYLV</sequence>
<evidence type="ECO:0000313" key="2">
    <source>
        <dbReference type="Proteomes" id="UP000790709"/>
    </source>
</evidence>
<organism evidence="1 2">
    <name type="scientific">Leucogyrophana mollusca</name>
    <dbReference type="NCBI Taxonomy" id="85980"/>
    <lineage>
        <taxon>Eukaryota</taxon>
        <taxon>Fungi</taxon>
        <taxon>Dikarya</taxon>
        <taxon>Basidiomycota</taxon>
        <taxon>Agaricomycotina</taxon>
        <taxon>Agaricomycetes</taxon>
        <taxon>Agaricomycetidae</taxon>
        <taxon>Boletales</taxon>
        <taxon>Boletales incertae sedis</taxon>
        <taxon>Leucogyrophana</taxon>
    </lineage>
</organism>
<keyword evidence="2" id="KW-1185">Reference proteome</keyword>